<proteinExistence type="predicted"/>
<dbReference type="EMBL" id="CACSLK010011299">
    <property type="protein sequence ID" value="CAA0813199.1"/>
    <property type="molecule type" value="Genomic_DNA"/>
</dbReference>
<evidence type="ECO:0000313" key="2">
    <source>
        <dbReference type="EMBL" id="CAA0813199.1"/>
    </source>
</evidence>
<name>A0A9N7R5L3_STRHE</name>
<keyword evidence="1" id="KW-1133">Transmembrane helix</keyword>
<keyword evidence="1" id="KW-0472">Membrane</keyword>
<dbReference type="AlphaFoldDB" id="A0A9N7R5L3"/>
<gene>
    <name evidence="2" type="ORF">SHERM_13758</name>
</gene>
<comment type="caution">
    <text evidence="2">The sequence shown here is derived from an EMBL/GenBank/DDBJ whole genome shotgun (WGS) entry which is preliminary data.</text>
</comment>
<dbReference type="Proteomes" id="UP001153555">
    <property type="component" value="Unassembled WGS sequence"/>
</dbReference>
<keyword evidence="1" id="KW-0812">Transmembrane</keyword>
<sequence length="51" mass="5784">NPGTWRIFPDMSFPGYLPLSPPSYAEMLLFALECLFLVFAALCTEWILMAV</sequence>
<accession>A0A9N7R5L3</accession>
<feature type="transmembrane region" description="Helical" evidence="1">
    <location>
        <begin position="27"/>
        <end position="48"/>
    </location>
</feature>
<feature type="non-terminal residue" evidence="2">
    <location>
        <position position="1"/>
    </location>
</feature>
<protein>
    <submittedName>
        <fullName evidence="2">Uncharacterized protein</fullName>
    </submittedName>
</protein>
<evidence type="ECO:0000313" key="3">
    <source>
        <dbReference type="Proteomes" id="UP001153555"/>
    </source>
</evidence>
<reference evidence="2" key="1">
    <citation type="submission" date="2019-12" db="EMBL/GenBank/DDBJ databases">
        <authorList>
            <person name="Scholes J."/>
        </authorList>
    </citation>
    <scope>NUCLEOTIDE SEQUENCE</scope>
</reference>
<evidence type="ECO:0000256" key="1">
    <source>
        <dbReference type="SAM" id="Phobius"/>
    </source>
</evidence>
<organism evidence="2 3">
    <name type="scientific">Striga hermonthica</name>
    <name type="common">Purple witchweed</name>
    <name type="synonym">Buchnera hermonthica</name>
    <dbReference type="NCBI Taxonomy" id="68872"/>
    <lineage>
        <taxon>Eukaryota</taxon>
        <taxon>Viridiplantae</taxon>
        <taxon>Streptophyta</taxon>
        <taxon>Embryophyta</taxon>
        <taxon>Tracheophyta</taxon>
        <taxon>Spermatophyta</taxon>
        <taxon>Magnoliopsida</taxon>
        <taxon>eudicotyledons</taxon>
        <taxon>Gunneridae</taxon>
        <taxon>Pentapetalae</taxon>
        <taxon>asterids</taxon>
        <taxon>lamiids</taxon>
        <taxon>Lamiales</taxon>
        <taxon>Orobanchaceae</taxon>
        <taxon>Buchnereae</taxon>
        <taxon>Striga</taxon>
    </lineage>
</organism>
<feature type="non-terminal residue" evidence="2">
    <location>
        <position position="51"/>
    </location>
</feature>
<keyword evidence="3" id="KW-1185">Reference proteome</keyword>